<accession>A0ABP4QN63</accession>
<dbReference type="SUPFAM" id="SSF50370">
    <property type="entry name" value="Ricin B-like lectins"/>
    <property type="match status" value="2"/>
</dbReference>
<feature type="domain" description="Ricin B lectin" evidence="3">
    <location>
        <begin position="1006"/>
        <end position="1159"/>
    </location>
</feature>
<dbReference type="InterPro" id="IPR013517">
    <property type="entry name" value="FG-GAP"/>
</dbReference>
<proteinExistence type="predicted"/>
<feature type="domain" description="Ricin B lectin" evidence="3">
    <location>
        <begin position="1172"/>
        <end position="1311"/>
    </location>
</feature>
<feature type="region of interest" description="Disordered" evidence="2">
    <location>
        <begin position="1"/>
        <end position="40"/>
    </location>
</feature>
<dbReference type="Gene3D" id="2.80.10.50">
    <property type="match status" value="3"/>
</dbReference>
<dbReference type="InterPro" id="IPR028994">
    <property type="entry name" value="Integrin_alpha_N"/>
</dbReference>
<dbReference type="CDD" id="cd00161">
    <property type="entry name" value="beta-trefoil_Ricin-like"/>
    <property type="match status" value="2"/>
</dbReference>
<dbReference type="Proteomes" id="UP001500393">
    <property type="component" value="Unassembled WGS sequence"/>
</dbReference>
<gene>
    <name evidence="4" type="ORF">GCM10009789_79610</name>
</gene>
<keyword evidence="1" id="KW-0732">Signal</keyword>
<dbReference type="InterPro" id="IPR000772">
    <property type="entry name" value="Ricin_B_lectin"/>
</dbReference>
<name>A0ABP4QN63_9ACTN</name>
<dbReference type="Pfam" id="PF14200">
    <property type="entry name" value="RicinB_lectin_2"/>
    <property type="match status" value="3"/>
</dbReference>
<protein>
    <recommendedName>
        <fullName evidence="3">Ricin B lectin domain-containing protein</fullName>
    </recommendedName>
</protein>
<evidence type="ECO:0000256" key="1">
    <source>
        <dbReference type="ARBA" id="ARBA00022729"/>
    </source>
</evidence>
<evidence type="ECO:0000313" key="4">
    <source>
        <dbReference type="EMBL" id="GAA1613449.1"/>
    </source>
</evidence>
<evidence type="ECO:0000259" key="3">
    <source>
        <dbReference type="SMART" id="SM00458"/>
    </source>
</evidence>
<organism evidence="4 5">
    <name type="scientific">Kribbella sancticallisti</name>
    <dbReference type="NCBI Taxonomy" id="460087"/>
    <lineage>
        <taxon>Bacteria</taxon>
        <taxon>Bacillati</taxon>
        <taxon>Actinomycetota</taxon>
        <taxon>Actinomycetes</taxon>
        <taxon>Propionibacteriales</taxon>
        <taxon>Kribbellaceae</taxon>
        <taxon>Kribbella</taxon>
    </lineage>
</organism>
<dbReference type="Gene3D" id="2.40.128.340">
    <property type="match status" value="3"/>
</dbReference>
<dbReference type="Pfam" id="PF13517">
    <property type="entry name" value="FG-GAP_3"/>
    <property type="match status" value="1"/>
</dbReference>
<dbReference type="InterPro" id="IPR035992">
    <property type="entry name" value="Ricin_B-like_lectins"/>
</dbReference>
<keyword evidence="5" id="KW-1185">Reference proteome</keyword>
<dbReference type="SMART" id="SM00458">
    <property type="entry name" value="RICIN"/>
    <property type="match status" value="2"/>
</dbReference>
<dbReference type="SUPFAM" id="SSF69318">
    <property type="entry name" value="Integrin alpha N-terminal domain"/>
    <property type="match status" value="1"/>
</dbReference>
<comment type="caution">
    <text evidence="4">The sequence shown here is derived from an EMBL/GenBank/DDBJ whole genome shotgun (WGS) entry which is preliminary data.</text>
</comment>
<reference evidence="5" key="1">
    <citation type="journal article" date="2019" name="Int. J. Syst. Evol. Microbiol.">
        <title>The Global Catalogue of Microorganisms (GCM) 10K type strain sequencing project: providing services to taxonomists for standard genome sequencing and annotation.</title>
        <authorList>
            <consortium name="The Broad Institute Genomics Platform"/>
            <consortium name="The Broad Institute Genome Sequencing Center for Infectious Disease"/>
            <person name="Wu L."/>
            <person name="Ma J."/>
        </authorList>
    </citation>
    <scope>NUCLEOTIDE SEQUENCE [LARGE SCALE GENOMIC DNA]</scope>
    <source>
        <strain evidence="5">JCM 14969</strain>
    </source>
</reference>
<evidence type="ECO:0000256" key="2">
    <source>
        <dbReference type="SAM" id="MobiDB-lite"/>
    </source>
</evidence>
<dbReference type="PROSITE" id="PS50231">
    <property type="entry name" value="RICIN_B_LECTIN"/>
    <property type="match status" value="1"/>
</dbReference>
<dbReference type="EMBL" id="BAAAOS010000063">
    <property type="protein sequence ID" value="GAA1613449.1"/>
    <property type="molecule type" value="Genomic_DNA"/>
</dbReference>
<sequence>MQPGVAPNAVMDKDDPRDLSPLAKAGVEARQSGRRVEVPSLRSETAEVYVNPDGTKTMDQHAVPVRVRKGTGWVAPDSTLVKLADGTVRAKAAMTPIVLSGGGSGHLLTIGERGQRLSMGWPGKLPAPRLDKSTAVYPEVLPGVDLRIDVGINDFSHLLVVKNRAAALNPALRTLRYPISSDSLKLTVRPDGTTLARDRKGKQVFSAPPPTMWDATKKPFRLGIALAGTAMTLTPDQKMLADPKTKFPVLIDPSIGGGLINWLHVSNIMGNQTAWNYDRLDEGAKVGRVYGDAGKLYRSMFLLRTTSGAQTIAGSQIVGATFRITLNKTPTGSPTPTQLWWLNDLSTSSYVDWNNNESFWRQHLDTVYGEAYPWTEDNQMEFSPASGALRNVLQDVADGRRSTVSFGLRAADENNQSQWKKFHPHTAVISITYNTMPRMPKDLNFTRPRPCGTKTAPTAIANLQPQFSAIANDPDAGDNVTTTLQILNEANAVVHTADVGPTVSGAAFAWPEVPVGKLAKNTLYRYKAFTRDGHATGPSTPDCYFTVDTDRPALPVIQSTDFPNGEPTGLIHTRQAGTVIFKPGNVADTDITEYAYGFQQDKITLRVKAGANGVATIPVTLKTESQPLFVKAIDRAGNWSSNYKSWSLQAIQNPAQPTLVRNDANGDGKADITAVFDHGFGRTAVWNFTSAGSSFHNGYIGWDSGEGGGFNLYRTRPVQGDWNKDGRTDLALFREGAGRQVWLYKLDSEGNRYDAPPAVWTSGPNGWPLSTARTIGGDVDGDGQSDIVVQNAGTQNWSALVFRAANNFATPTTWATAAAGNPWAGSTPLLADIDGDNKDDLLSMRNLTGCRTVVDMYRSTGTGFAAAQTIYDSGAGNYCWEKSKPAVTDVDGDGKDDIVGLYEHSTTGTGQSDAGLTVFRSTGTSLVQSSWWRQAGEPDLSKATLSAGDFDGDGKGDAAILYAGGAAGDRQVYTFRSSGTAFGAKVLAWGGPTGAVTGPKFDIERRTYDLVNRNSGKCLNVQEASTANLARYIQWTCLPVDLNARFHIDPVAGTEQYALKPVHTAVGEGPVKCADMDDWSLSDGGQLLQWPCGDGNGDPTANQQVTLEYVDGASYDTVVQLKLAHSKKCLSIIGGAVTDNAPVQQETCGQGANQQWILRPSFNATQLGENMTARYRTSAATSTTQVLDIENCQTADGANVRMWDDIAGSPCESWKLQSVGDDVYKIVDPNSSKALDIDGCSKLPAGVVTIWTSNESECQLWRIEPSPGGTYSVVQVSSGLSLDVAGCSRLPHPEVITWFYHGGPCQRWSFQKR</sequence>
<evidence type="ECO:0000313" key="5">
    <source>
        <dbReference type="Proteomes" id="UP001500393"/>
    </source>
</evidence>